<evidence type="ECO:0000313" key="3">
    <source>
        <dbReference type="EMBL" id="MEK8031855.1"/>
    </source>
</evidence>
<feature type="coiled-coil region" evidence="1">
    <location>
        <begin position="243"/>
        <end position="308"/>
    </location>
</feature>
<dbReference type="InterPro" id="IPR050445">
    <property type="entry name" value="Bact_polysacc_biosynth/exp"/>
</dbReference>
<comment type="caution">
    <text evidence="3">The sequence shown here is derived from an EMBL/GenBank/DDBJ whole genome shotgun (WGS) entry which is preliminary data.</text>
</comment>
<reference evidence="3 4" key="1">
    <citation type="submission" date="2024-04" db="EMBL/GenBank/DDBJ databases">
        <title>Novel species of the genus Ideonella isolated from streams.</title>
        <authorList>
            <person name="Lu H."/>
        </authorList>
    </citation>
    <scope>NUCLEOTIDE SEQUENCE [LARGE SCALE GENOMIC DNA]</scope>
    <source>
        <strain evidence="3 4">DXS29W</strain>
    </source>
</reference>
<gene>
    <name evidence="3" type="ORF">AACH06_13590</name>
</gene>
<feature type="transmembrane region" description="Helical" evidence="2">
    <location>
        <begin position="53"/>
        <end position="77"/>
    </location>
</feature>
<evidence type="ECO:0000256" key="1">
    <source>
        <dbReference type="SAM" id="Coils"/>
    </source>
</evidence>
<proteinExistence type="predicted"/>
<feature type="transmembrane region" description="Helical" evidence="2">
    <location>
        <begin position="12"/>
        <end position="33"/>
    </location>
</feature>
<keyword evidence="2" id="KW-0812">Transmembrane</keyword>
<keyword evidence="2" id="KW-1133">Transmembrane helix</keyword>
<dbReference type="Proteomes" id="UP001371218">
    <property type="component" value="Unassembled WGS sequence"/>
</dbReference>
<dbReference type="PANTHER" id="PTHR32309:SF13">
    <property type="entry name" value="FERRIC ENTEROBACTIN TRANSPORT PROTEIN FEPE"/>
    <property type="match status" value="1"/>
</dbReference>
<sequence>MKRLLKFLSRRNLALLLIGIPTLLCAIYLYVFAADRYQSESAITIKQSGDQSVGLAGLASIFAISGGTNAHADLMLLQTHILSMDMLQVVDKQLGLRKAWSAPRMDFFLRLPESASADDFLEYWRNRVEARYDDESGLLILHTQGFTAEQSQQLNRVIVQESETFINQISQRLAREQMNFAAGELATASDKYRQAKTKMLAFQEKYRMLDPAAQAQATTALSLELQSRLTKLEADLRTAKSYMDEHSYQVKAMRQQADALREQMAAEAARGTTDSKGATRLSTLAGDFRELEIEVNFAEQAYKSATIAMETARVESMRKIKSLVLVASATKPDEAAFPRRGYDLLALLLAFSLAFGIVRLLITTIEDHLD</sequence>
<keyword evidence="4" id="KW-1185">Reference proteome</keyword>
<keyword evidence="1" id="KW-0175">Coiled coil</keyword>
<dbReference type="EMBL" id="JBBUTG010000007">
    <property type="protein sequence ID" value="MEK8031855.1"/>
    <property type="molecule type" value="Genomic_DNA"/>
</dbReference>
<evidence type="ECO:0000313" key="4">
    <source>
        <dbReference type="Proteomes" id="UP001371218"/>
    </source>
</evidence>
<keyword evidence="2" id="KW-0472">Membrane</keyword>
<dbReference type="PANTHER" id="PTHR32309">
    <property type="entry name" value="TYROSINE-PROTEIN KINASE"/>
    <property type="match status" value="1"/>
</dbReference>
<feature type="transmembrane region" description="Helical" evidence="2">
    <location>
        <begin position="344"/>
        <end position="362"/>
    </location>
</feature>
<organism evidence="3 4">
    <name type="scientific">Ideonella lacteola</name>
    <dbReference type="NCBI Taxonomy" id="2984193"/>
    <lineage>
        <taxon>Bacteria</taxon>
        <taxon>Pseudomonadati</taxon>
        <taxon>Pseudomonadota</taxon>
        <taxon>Betaproteobacteria</taxon>
        <taxon>Burkholderiales</taxon>
        <taxon>Sphaerotilaceae</taxon>
        <taxon>Ideonella</taxon>
    </lineage>
</organism>
<evidence type="ECO:0000256" key="2">
    <source>
        <dbReference type="SAM" id="Phobius"/>
    </source>
</evidence>
<name>A0ABU9BPG2_9BURK</name>
<protein>
    <submittedName>
        <fullName evidence="3">Capsular biosynthesis protein</fullName>
    </submittedName>
</protein>
<accession>A0ABU9BPG2</accession>
<dbReference type="RefSeq" id="WP_341426253.1">
    <property type="nucleotide sequence ID" value="NZ_JBBUTG010000007.1"/>
</dbReference>